<dbReference type="GO" id="GO:0031982">
    <property type="term" value="C:vesicle"/>
    <property type="evidence" value="ECO:0007669"/>
    <property type="project" value="TreeGrafter"/>
</dbReference>
<dbReference type="AlphaFoldDB" id="A0A830DCI8"/>
<feature type="chain" id="PRO_5032833709" description="Prolamin-like domain-containing protein" evidence="3">
    <location>
        <begin position="20"/>
        <end position="201"/>
    </location>
</feature>
<reference evidence="5" key="1">
    <citation type="submission" date="2020-07" db="EMBL/GenBank/DDBJ databases">
        <title>Ethylene signaling mediates host invasion by parasitic plants.</title>
        <authorList>
            <person name="Yoshida S."/>
        </authorList>
    </citation>
    <scope>NUCLEOTIDE SEQUENCE</scope>
    <source>
        <strain evidence="5">Okayama</strain>
    </source>
</reference>
<gene>
    <name evidence="5" type="ORF">PHJA_002720500</name>
</gene>
<evidence type="ECO:0000256" key="1">
    <source>
        <dbReference type="ARBA" id="ARBA00022729"/>
    </source>
</evidence>
<dbReference type="EMBL" id="BMAC01001119">
    <property type="protein sequence ID" value="GFQ05764.1"/>
    <property type="molecule type" value="Genomic_DNA"/>
</dbReference>
<feature type="compositionally biased region" description="Pro residues" evidence="2">
    <location>
        <begin position="113"/>
        <end position="123"/>
    </location>
</feature>
<feature type="compositionally biased region" description="Pro residues" evidence="2">
    <location>
        <begin position="130"/>
        <end position="201"/>
    </location>
</feature>
<organism evidence="5 6">
    <name type="scientific">Phtheirospermum japonicum</name>
    <dbReference type="NCBI Taxonomy" id="374723"/>
    <lineage>
        <taxon>Eukaryota</taxon>
        <taxon>Viridiplantae</taxon>
        <taxon>Streptophyta</taxon>
        <taxon>Embryophyta</taxon>
        <taxon>Tracheophyta</taxon>
        <taxon>Spermatophyta</taxon>
        <taxon>Magnoliopsida</taxon>
        <taxon>eudicotyledons</taxon>
        <taxon>Gunneridae</taxon>
        <taxon>Pentapetalae</taxon>
        <taxon>asterids</taxon>
        <taxon>lamiids</taxon>
        <taxon>Lamiales</taxon>
        <taxon>Orobanchaceae</taxon>
        <taxon>Orobanchaceae incertae sedis</taxon>
        <taxon>Phtheirospermum</taxon>
    </lineage>
</organism>
<evidence type="ECO:0000256" key="2">
    <source>
        <dbReference type="SAM" id="MobiDB-lite"/>
    </source>
</evidence>
<dbReference type="GO" id="GO:0009567">
    <property type="term" value="P:double fertilization forming a zygote and endosperm"/>
    <property type="evidence" value="ECO:0007669"/>
    <property type="project" value="TreeGrafter"/>
</dbReference>
<keyword evidence="1 3" id="KW-0732">Signal</keyword>
<dbReference type="PANTHER" id="PTHR31181">
    <property type="entry name" value="EGG CELL-SECRETED PROTEIN 1.4"/>
    <property type="match status" value="1"/>
</dbReference>
<dbReference type="PANTHER" id="PTHR31181:SF67">
    <property type="entry name" value="PROLAMIN-LIKE PROTEIN (DUF1278)"/>
    <property type="match status" value="1"/>
</dbReference>
<dbReference type="InterPro" id="IPR008502">
    <property type="entry name" value="Prolamin-like"/>
</dbReference>
<feature type="domain" description="Prolamin-like" evidence="4">
    <location>
        <begin position="46"/>
        <end position="107"/>
    </location>
</feature>
<sequence>MFKTSVLLLLLQAVTLILCTSTTLAITHSLVGRLGELDLALPDVQQCLSTILGVPGCLNQLIDSGLRLQPQLLGPPCCKAFLQIDQNCWAKMFPLNPGFPPSLKEYCLGLPAAQPPPNTPPKRPTYTTRPSPPKPLPHTPPPASPRTPPPQSPHKPPPPASPSKPPPHTPSPQSPHKPPPPASPSKPPASSPPKTAPTKPT</sequence>
<dbReference type="PRINTS" id="PR01217">
    <property type="entry name" value="PRICHEXTENSN"/>
</dbReference>
<evidence type="ECO:0000313" key="6">
    <source>
        <dbReference type="Proteomes" id="UP000653305"/>
    </source>
</evidence>
<comment type="caution">
    <text evidence="5">The sequence shown here is derived from an EMBL/GenBank/DDBJ whole genome shotgun (WGS) entry which is preliminary data.</text>
</comment>
<feature type="region of interest" description="Disordered" evidence="2">
    <location>
        <begin position="110"/>
        <end position="201"/>
    </location>
</feature>
<name>A0A830DCI8_9LAMI</name>
<proteinExistence type="predicted"/>
<evidence type="ECO:0000313" key="5">
    <source>
        <dbReference type="EMBL" id="GFQ05764.1"/>
    </source>
</evidence>
<evidence type="ECO:0000259" key="4">
    <source>
        <dbReference type="Pfam" id="PF05617"/>
    </source>
</evidence>
<protein>
    <recommendedName>
        <fullName evidence="4">Prolamin-like domain-containing protein</fullName>
    </recommendedName>
</protein>
<dbReference type="GO" id="GO:0080155">
    <property type="term" value="P:regulation of double fertilization forming a zygote and endosperm"/>
    <property type="evidence" value="ECO:0007669"/>
    <property type="project" value="TreeGrafter"/>
</dbReference>
<feature type="signal peptide" evidence="3">
    <location>
        <begin position="1"/>
        <end position="19"/>
    </location>
</feature>
<keyword evidence="6" id="KW-1185">Reference proteome</keyword>
<accession>A0A830DCI8</accession>
<dbReference type="Pfam" id="PF05617">
    <property type="entry name" value="Prolamin_like"/>
    <property type="match status" value="1"/>
</dbReference>
<evidence type="ECO:0000256" key="3">
    <source>
        <dbReference type="SAM" id="SignalP"/>
    </source>
</evidence>
<dbReference type="GO" id="GO:2000008">
    <property type="term" value="P:regulation of protein localization to cell surface"/>
    <property type="evidence" value="ECO:0007669"/>
    <property type="project" value="TreeGrafter"/>
</dbReference>
<dbReference type="GO" id="GO:0005576">
    <property type="term" value="C:extracellular region"/>
    <property type="evidence" value="ECO:0007669"/>
    <property type="project" value="TreeGrafter"/>
</dbReference>
<dbReference type="Proteomes" id="UP000653305">
    <property type="component" value="Unassembled WGS sequence"/>
</dbReference>
<dbReference type="OrthoDB" id="1705517at2759"/>